<dbReference type="PANTHER" id="PTHR33048:SF19">
    <property type="entry name" value="MEMBRANE PROTEIN PTH11-LIKE, PUTATIVE (AFU_ORTHOLOGUE AFUA_1G14080)-RELATED"/>
    <property type="match status" value="1"/>
</dbReference>
<evidence type="ECO:0000256" key="5">
    <source>
        <dbReference type="ARBA" id="ARBA00038359"/>
    </source>
</evidence>
<feature type="transmembrane region" description="Helical" evidence="7">
    <location>
        <begin position="61"/>
        <end position="81"/>
    </location>
</feature>
<dbReference type="InterPro" id="IPR049326">
    <property type="entry name" value="Rhodopsin_dom_fungi"/>
</dbReference>
<feature type="compositionally biased region" description="Low complexity" evidence="6">
    <location>
        <begin position="535"/>
        <end position="546"/>
    </location>
</feature>
<dbReference type="PANTHER" id="PTHR33048">
    <property type="entry name" value="PTH11-LIKE INTEGRAL MEMBRANE PROTEIN (AFU_ORTHOLOGUE AFUA_5G11245)"/>
    <property type="match status" value="1"/>
</dbReference>
<reference evidence="9" key="1">
    <citation type="journal article" date="2020" name="Stud. Mycol.">
        <title>101 Dothideomycetes genomes: a test case for predicting lifestyles and emergence of pathogens.</title>
        <authorList>
            <person name="Haridas S."/>
            <person name="Albert R."/>
            <person name="Binder M."/>
            <person name="Bloem J."/>
            <person name="Labutti K."/>
            <person name="Salamov A."/>
            <person name="Andreopoulos B."/>
            <person name="Baker S."/>
            <person name="Barry K."/>
            <person name="Bills G."/>
            <person name="Bluhm B."/>
            <person name="Cannon C."/>
            <person name="Castanera R."/>
            <person name="Culley D."/>
            <person name="Daum C."/>
            <person name="Ezra D."/>
            <person name="Gonzalez J."/>
            <person name="Henrissat B."/>
            <person name="Kuo A."/>
            <person name="Liang C."/>
            <person name="Lipzen A."/>
            <person name="Lutzoni F."/>
            <person name="Magnuson J."/>
            <person name="Mondo S."/>
            <person name="Nolan M."/>
            <person name="Ohm R."/>
            <person name="Pangilinan J."/>
            <person name="Park H.-J."/>
            <person name="Ramirez L."/>
            <person name="Alfaro M."/>
            <person name="Sun H."/>
            <person name="Tritt A."/>
            <person name="Yoshinaga Y."/>
            <person name="Zwiers L.-H."/>
            <person name="Turgeon B."/>
            <person name="Goodwin S."/>
            <person name="Spatafora J."/>
            <person name="Crous P."/>
            <person name="Grigoriev I."/>
        </authorList>
    </citation>
    <scope>NUCLEOTIDE SEQUENCE</scope>
    <source>
        <strain evidence="9">CBS 101060</strain>
    </source>
</reference>
<feature type="transmembrane region" description="Helical" evidence="7">
    <location>
        <begin position="142"/>
        <end position="164"/>
    </location>
</feature>
<evidence type="ECO:0000259" key="8">
    <source>
        <dbReference type="Pfam" id="PF20684"/>
    </source>
</evidence>
<comment type="similarity">
    <text evidence="5">Belongs to the SAT4 family.</text>
</comment>
<feature type="transmembrane region" description="Helical" evidence="7">
    <location>
        <begin position="28"/>
        <end position="49"/>
    </location>
</feature>
<dbReference type="GO" id="GO:0016020">
    <property type="term" value="C:membrane"/>
    <property type="evidence" value="ECO:0007669"/>
    <property type="project" value="UniProtKB-SubCell"/>
</dbReference>
<organism evidence="9 10">
    <name type="scientific">Patellaria atrata CBS 101060</name>
    <dbReference type="NCBI Taxonomy" id="1346257"/>
    <lineage>
        <taxon>Eukaryota</taxon>
        <taxon>Fungi</taxon>
        <taxon>Dikarya</taxon>
        <taxon>Ascomycota</taxon>
        <taxon>Pezizomycotina</taxon>
        <taxon>Dothideomycetes</taxon>
        <taxon>Dothideomycetes incertae sedis</taxon>
        <taxon>Patellariales</taxon>
        <taxon>Patellariaceae</taxon>
        <taxon>Patellaria</taxon>
    </lineage>
</organism>
<evidence type="ECO:0000256" key="1">
    <source>
        <dbReference type="ARBA" id="ARBA00004141"/>
    </source>
</evidence>
<feature type="transmembrane region" description="Helical" evidence="7">
    <location>
        <begin position="225"/>
        <end position="247"/>
    </location>
</feature>
<evidence type="ECO:0000256" key="4">
    <source>
        <dbReference type="ARBA" id="ARBA00023136"/>
    </source>
</evidence>
<feature type="domain" description="Rhodopsin" evidence="8">
    <location>
        <begin position="43"/>
        <end position="248"/>
    </location>
</feature>
<evidence type="ECO:0000256" key="6">
    <source>
        <dbReference type="SAM" id="MobiDB-lite"/>
    </source>
</evidence>
<evidence type="ECO:0000313" key="10">
    <source>
        <dbReference type="Proteomes" id="UP000799429"/>
    </source>
</evidence>
<comment type="subcellular location">
    <subcellularLocation>
        <location evidence="1">Membrane</location>
        <topology evidence="1">Multi-pass membrane protein</topology>
    </subcellularLocation>
</comment>
<comment type="caution">
    <text evidence="9">The sequence shown here is derived from an EMBL/GenBank/DDBJ whole genome shotgun (WGS) entry which is preliminary data.</text>
</comment>
<feature type="region of interest" description="Disordered" evidence="6">
    <location>
        <begin position="414"/>
        <end position="433"/>
    </location>
</feature>
<feature type="region of interest" description="Disordered" evidence="6">
    <location>
        <begin position="332"/>
        <end position="394"/>
    </location>
</feature>
<dbReference type="AlphaFoldDB" id="A0A9P4SCY2"/>
<dbReference type="EMBL" id="MU006093">
    <property type="protein sequence ID" value="KAF2840174.1"/>
    <property type="molecule type" value="Genomic_DNA"/>
</dbReference>
<feature type="compositionally biased region" description="Polar residues" evidence="6">
    <location>
        <begin position="414"/>
        <end position="430"/>
    </location>
</feature>
<accession>A0A9P4SCY2</accession>
<keyword evidence="10" id="KW-1185">Reference proteome</keyword>
<name>A0A9P4SCY2_9PEZI</name>
<sequence>MLLPRALYDVSPPRARETQRENNPSLLFSWWCTGMALTIILFRLGGRLVRNNRLFREDKIMALSIIPLLARMAFVHCVLLYGTNNTMTEGMDARTIHYRSIGARLVLPARIFYAAFIWTAKLTVLEFLKRMTQRFWKRGYELALRGIFLFLFLTFLGVVISTLAECQPFHHYWQVVPDPGPQCRLGYAQLVTMGVTDVLTDITIVVFPIPIILQSSMPWRRKADLIMLFSLSIALIVITCARVPNVIWRNGSQQYRTVFASAEIMAAAAVSNAVVLGSFLRDRGVKKAKFKFGSTTDSIERTSTRRTTMTAQQWGSDEDLIRDMGYRLDADLQTQPTPRAPPQITPGRPTPHGDPKDLVNAQWRFPRESEESPRASASADPKASPLPSPHDLRIVPPKRNVSFFDVGGLLEPASASSTNLPSPVSGSSAQDFALASRRGSRALISDLGGLLPPPGRRHSRPQPEAHELVGYQRSRPREGSAPIGIQSPRLERRDPVQTLQDVGGLLEDDDREARSCGARSSVTRVDPLGLPPSPISEIPSPSPTLSVSRPGTPPGTPPGERGDTGPSFQDVGGLLR</sequence>
<keyword evidence="3 7" id="KW-1133">Transmembrane helix</keyword>
<evidence type="ECO:0000256" key="7">
    <source>
        <dbReference type="SAM" id="Phobius"/>
    </source>
</evidence>
<dbReference type="Pfam" id="PF20684">
    <property type="entry name" value="Fung_rhodopsin"/>
    <property type="match status" value="1"/>
</dbReference>
<protein>
    <recommendedName>
        <fullName evidence="8">Rhodopsin domain-containing protein</fullName>
    </recommendedName>
</protein>
<dbReference type="Proteomes" id="UP000799429">
    <property type="component" value="Unassembled WGS sequence"/>
</dbReference>
<feature type="transmembrane region" description="Helical" evidence="7">
    <location>
        <begin position="101"/>
        <end position="121"/>
    </location>
</feature>
<evidence type="ECO:0000313" key="9">
    <source>
        <dbReference type="EMBL" id="KAF2840174.1"/>
    </source>
</evidence>
<feature type="transmembrane region" description="Helical" evidence="7">
    <location>
        <begin position="187"/>
        <end position="213"/>
    </location>
</feature>
<feature type="region of interest" description="Disordered" evidence="6">
    <location>
        <begin position="449"/>
        <end position="576"/>
    </location>
</feature>
<keyword evidence="4 7" id="KW-0472">Membrane</keyword>
<feature type="transmembrane region" description="Helical" evidence="7">
    <location>
        <begin position="259"/>
        <end position="280"/>
    </location>
</feature>
<keyword evidence="2 7" id="KW-0812">Transmembrane</keyword>
<gene>
    <name evidence="9" type="ORF">M501DRAFT_931153</name>
</gene>
<dbReference type="OrthoDB" id="5398233at2759"/>
<proteinExistence type="inferred from homology"/>
<evidence type="ECO:0000256" key="3">
    <source>
        <dbReference type="ARBA" id="ARBA00022989"/>
    </source>
</evidence>
<evidence type="ECO:0000256" key="2">
    <source>
        <dbReference type="ARBA" id="ARBA00022692"/>
    </source>
</evidence>
<dbReference type="InterPro" id="IPR052337">
    <property type="entry name" value="SAT4-like"/>
</dbReference>